<dbReference type="RefSeq" id="WP_345029796.1">
    <property type="nucleotide sequence ID" value="NZ_BAABEY010000025.1"/>
</dbReference>
<dbReference type="InterPro" id="IPR041700">
    <property type="entry name" value="OMP_b-brl_3"/>
</dbReference>
<feature type="signal peptide" evidence="8">
    <location>
        <begin position="1"/>
        <end position="18"/>
    </location>
</feature>
<keyword evidence="5 8" id="KW-0732">Signal</keyword>
<dbReference type="PANTHER" id="PTHR30069:SF29">
    <property type="entry name" value="HEMOGLOBIN AND HEMOGLOBIN-HAPTOGLOBIN-BINDING PROTEIN 1-RELATED"/>
    <property type="match status" value="1"/>
</dbReference>
<keyword evidence="3" id="KW-1134">Transmembrane beta strand</keyword>
<evidence type="ECO:0000256" key="7">
    <source>
        <dbReference type="ARBA" id="ARBA00023237"/>
    </source>
</evidence>
<accession>A0ABP8M1E5</accession>
<evidence type="ECO:0000313" key="10">
    <source>
        <dbReference type="EMBL" id="GAA4441143.1"/>
    </source>
</evidence>
<dbReference type="EMBL" id="BAABEY010000025">
    <property type="protein sequence ID" value="GAA4441143.1"/>
    <property type="molecule type" value="Genomic_DNA"/>
</dbReference>
<evidence type="ECO:0000256" key="6">
    <source>
        <dbReference type="ARBA" id="ARBA00023136"/>
    </source>
</evidence>
<dbReference type="SUPFAM" id="SSF49452">
    <property type="entry name" value="Starch-binding domain-like"/>
    <property type="match status" value="1"/>
</dbReference>
<evidence type="ECO:0000256" key="3">
    <source>
        <dbReference type="ARBA" id="ARBA00022452"/>
    </source>
</evidence>
<protein>
    <submittedName>
        <fullName evidence="10">TonB-dependent receptor</fullName>
    </submittedName>
</protein>
<dbReference type="InterPro" id="IPR013784">
    <property type="entry name" value="Carb-bd-like_fold"/>
</dbReference>
<dbReference type="PANTHER" id="PTHR30069">
    <property type="entry name" value="TONB-DEPENDENT OUTER MEMBRANE RECEPTOR"/>
    <property type="match status" value="1"/>
</dbReference>
<feature type="chain" id="PRO_5046178906" evidence="8">
    <location>
        <begin position="19"/>
        <end position="929"/>
    </location>
</feature>
<feature type="domain" description="Outer membrane protein beta-barrel" evidence="9">
    <location>
        <begin position="456"/>
        <end position="767"/>
    </location>
</feature>
<comment type="caution">
    <text evidence="10">The sequence shown here is derived from an EMBL/GenBank/DDBJ whole genome shotgun (WGS) entry which is preliminary data.</text>
</comment>
<name>A0ABP8M1E5_9BACT</name>
<proteinExistence type="predicted"/>
<evidence type="ECO:0000256" key="8">
    <source>
        <dbReference type="SAM" id="SignalP"/>
    </source>
</evidence>
<reference evidence="11" key="1">
    <citation type="journal article" date="2019" name="Int. J. Syst. Evol. Microbiol.">
        <title>The Global Catalogue of Microorganisms (GCM) 10K type strain sequencing project: providing services to taxonomists for standard genome sequencing and annotation.</title>
        <authorList>
            <consortium name="The Broad Institute Genomics Platform"/>
            <consortium name="The Broad Institute Genome Sequencing Center for Infectious Disease"/>
            <person name="Wu L."/>
            <person name="Ma J."/>
        </authorList>
    </citation>
    <scope>NUCLEOTIDE SEQUENCE [LARGE SCALE GENOMIC DNA]</scope>
    <source>
        <strain evidence="11">JCM 31920</strain>
    </source>
</reference>
<evidence type="ECO:0000313" key="11">
    <source>
        <dbReference type="Proteomes" id="UP001501508"/>
    </source>
</evidence>
<dbReference type="InterPro" id="IPR036942">
    <property type="entry name" value="Beta-barrel_TonB_sf"/>
</dbReference>
<keyword evidence="10" id="KW-0675">Receptor</keyword>
<organism evidence="10 11">
    <name type="scientific">Ravibacter arvi</name>
    <dbReference type="NCBI Taxonomy" id="2051041"/>
    <lineage>
        <taxon>Bacteria</taxon>
        <taxon>Pseudomonadati</taxon>
        <taxon>Bacteroidota</taxon>
        <taxon>Cytophagia</taxon>
        <taxon>Cytophagales</taxon>
        <taxon>Spirosomataceae</taxon>
        <taxon>Ravibacter</taxon>
    </lineage>
</organism>
<feature type="domain" description="Outer membrane protein beta-barrel" evidence="9">
    <location>
        <begin position="779"/>
        <end position="914"/>
    </location>
</feature>
<evidence type="ECO:0000256" key="1">
    <source>
        <dbReference type="ARBA" id="ARBA00004571"/>
    </source>
</evidence>
<keyword evidence="11" id="KW-1185">Reference proteome</keyword>
<dbReference type="InterPro" id="IPR039426">
    <property type="entry name" value="TonB-dep_rcpt-like"/>
</dbReference>
<dbReference type="Pfam" id="PF14905">
    <property type="entry name" value="OMP_b-brl_3"/>
    <property type="match status" value="2"/>
</dbReference>
<gene>
    <name evidence="10" type="ORF">GCM10023091_25940</name>
</gene>
<comment type="subcellular location">
    <subcellularLocation>
        <location evidence="1">Cell outer membrane</location>
        <topology evidence="1">Multi-pass membrane protein</topology>
    </subcellularLocation>
</comment>
<evidence type="ECO:0000256" key="2">
    <source>
        <dbReference type="ARBA" id="ARBA00022448"/>
    </source>
</evidence>
<dbReference type="SUPFAM" id="SSF56935">
    <property type="entry name" value="Porins"/>
    <property type="match status" value="1"/>
</dbReference>
<evidence type="ECO:0000256" key="4">
    <source>
        <dbReference type="ARBA" id="ARBA00022692"/>
    </source>
</evidence>
<keyword evidence="4" id="KW-0812">Transmembrane</keyword>
<dbReference type="Gene3D" id="2.40.170.20">
    <property type="entry name" value="TonB-dependent receptor, beta-barrel domain"/>
    <property type="match status" value="1"/>
</dbReference>
<dbReference type="Proteomes" id="UP001501508">
    <property type="component" value="Unassembled WGS sequence"/>
</dbReference>
<sequence length="929" mass="105470">MRKILPLLFLLILQQVHAQNERYTIKGAVADTTGGMLSHATVMLLNPVDSALVTFGRTNDKGALEFRNVKRSNYLLKVNYVGYLPFQQLLKAPEGNLLDLGTIKMKVLNKDLMEVVIKTARAPLSIRGDTVEYNASSFKVPPGSSVEDLLRRLPGVQVDQEGNIKAQGQEVKRVTVDGKRFFGDDPKAATRNLPAEAITKVQVFDSKTEEARLTGVDDGKREKTVNLELKDSHKKGGFGKATLGLGTDKRAMGKVNYNRFDDKNQLAVIGMGNNVNQTGISRDDYQDFRGSQSFNWGGGEFGFGGGWDMYEGIDVDWGGNRDRGFSENWAGGVNYNYETKKTKFSTYYYYNQTRQTLDAFTEKQNFLNQLSYRSDDKNSQINRNRNHRTSIRFEKQLDSLNTIVVENQIRIGNGNNRYDGVEQYFLDGGGLRNLSKRNNAGSFESFLINTKLMYNHKFRKKGRSWAVSGQYNINNSSNLGDQFAHNTFFGATPIVGDSIYVLNQHNDTESLNNQIKAGTQYVEPIGKKFFIETFYNFGLSKSEVERAVFDVADNGNIPNDFLSRDYTNEFYSNRGGTKLRYTHLGLNMSVGIAAQHFGLNGRFYGRNSEPASINKSYFGWIPNVSFSHQITRNLRAYVDYSPFMRLPNIVDLQPFVDNSNPLFIREGNPGLRPETQHNAYINLNYFNSGSFFSIGLWGNYNYRENQIIYAQTVDSKLVTYTKPQNISGGQGVNLNVYSSIPLVKTKLTFRVDGGISQFYQLTPINGVDNETRTFGVPVRIGFDVTPSQNFTFYPSARWNVNNTKYSVSTSQNQKISNITYSGEMNLKMPKEIYLNGALNYNIFKNPRQGFYLDQPILNLALYKLILKNKRGEIRLTAFDLFNKNQGVRVYTSQNFSSREQVQTLGRYFMLGFTYNMRGITAKMQRNNYY</sequence>
<keyword evidence="6" id="KW-0472">Membrane</keyword>
<keyword evidence="2" id="KW-0813">Transport</keyword>
<evidence type="ECO:0000259" key="9">
    <source>
        <dbReference type="Pfam" id="PF14905"/>
    </source>
</evidence>
<keyword evidence="7" id="KW-0998">Cell outer membrane</keyword>
<dbReference type="Pfam" id="PF13620">
    <property type="entry name" value="CarboxypepD_reg"/>
    <property type="match status" value="1"/>
</dbReference>
<evidence type="ECO:0000256" key="5">
    <source>
        <dbReference type="ARBA" id="ARBA00022729"/>
    </source>
</evidence>